<protein>
    <submittedName>
        <fullName evidence="4">NAD(P)-binding protein</fullName>
    </submittedName>
</protein>
<evidence type="ECO:0000256" key="1">
    <source>
        <dbReference type="ARBA" id="ARBA00023002"/>
    </source>
</evidence>
<dbReference type="HOGENOM" id="CLU_007383_9_2_1"/>
<dbReference type="AlphaFoldDB" id="A0A017SNQ3"/>
<evidence type="ECO:0000259" key="3">
    <source>
        <dbReference type="Pfam" id="PF01370"/>
    </source>
</evidence>
<sequence>MALPITKTILITGVNGYLASNIATAVLNAGYRLRGTCRSKGRASRLLNGPWKPYADRIEIVEVPDLCEVSGFDEAVKGVSAIIHTAAPIIGPSITHASELIIPTVKGTENLLNSALVYAGSQLESFVFTSSAAAIITPGAQAPYTYDDNSWNKIHPLLLEDGVDNISLYEAYPCAKIAAEKLVWAFRDTKKPPFAISAICGSIATGPPIILPETADKLPLTLAPVYNGLIGKDVPGPQDAIAKIAGSTPYVDVRNLVAIYLWCAENTAQSDGERYLVVAGHGPKQAILDILSEEYPERRGVILKGNPNQRYNKDWTFDEGGVVFDSTKVKKAVGLDWIPYDKSIIDTAKSLEPLLEAEKEGLLIEE</sequence>
<accession>A0A017SNQ3</accession>
<dbReference type="Pfam" id="PF01370">
    <property type="entry name" value="Epimerase"/>
    <property type="match status" value="1"/>
</dbReference>
<dbReference type="OrthoDB" id="2735536at2759"/>
<name>A0A017SNQ3_ASPRC</name>
<dbReference type="RefSeq" id="XP_040641952.1">
    <property type="nucleotide sequence ID" value="XM_040781121.1"/>
</dbReference>
<dbReference type="STRING" id="1388766.A0A017SNQ3"/>
<dbReference type="Proteomes" id="UP000019804">
    <property type="component" value="Unassembled WGS sequence"/>
</dbReference>
<dbReference type="InterPro" id="IPR001509">
    <property type="entry name" value="Epimerase_deHydtase"/>
</dbReference>
<gene>
    <name evidence="4" type="ORF">EURHEDRAFT_409598</name>
</gene>
<feature type="domain" description="NAD-dependent epimerase/dehydratase" evidence="3">
    <location>
        <begin position="9"/>
        <end position="275"/>
    </location>
</feature>
<dbReference type="InterPro" id="IPR050425">
    <property type="entry name" value="NAD(P)_dehydrat-like"/>
</dbReference>
<dbReference type="PANTHER" id="PTHR10366">
    <property type="entry name" value="NAD DEPENDENT EPIMERASE/DEHYDRATASE"/>
    <property type="match status" value="1"/>
</dbReference>
<dbReference type="SUPFAM" id="SSF51735">
    <property type="entry name" value="NAD(P)-binding Rossmann-fold domains"/>
    <property type="match status" value="1"/>
</dbReference>
<keyword evidence="1" id="KW-0560">Oxidoreductase</keyword>
<dbReference type="InterPro" id="IPR036291">
    <property type="entry name" value="NAD(P)-bd_dom_sf"/>
</dbReference>
<dbReference type="GO" id="GO:0016616">
    <property type="term" value="F:oxidoreductase activity, acting on the CH-OH group of donors, NAD or NADP as acceptor"/>
    <property type="evidence" value="ECO:0007669"/>
    <property type="project" value="TreeGrafter"/>
</dbReference>
<evidence type="ECO:0000313" key="4">
    <source>
        <dbReference type="EMBL" id="EYE98264.1"/>
    </source>
</evidence>
<dbReference type="EMBL" id="KK088414">
    <property type="protein sequence ID" value="EYE98264.1"/>
    <property type="molecule type" value="Genomic_DNA"/>
</dbReference>
<organism evidence="4 5">
    <name type="scientific">Aspergillus ruber (strain CBS 135680)</name>
    <dbReference type="NCBI Taxonomy" id="1388766"/>
    <lineage>
        <taxon>Eukaryota</taxon>
        <taxon>Fungi</taxon>
        <taxon>Dikarya</taxon>
        <taxon>Ascomycota</taxon>
        <taxon>Pezizomycotina</taxon>
        <taxon>Eurotiomycetes</taxon>
        <taxon>Eurotiomycetidae</taxon>
        <taxon>Eurotiales</taxon>
        <taxon>Aspergillaceae</taxon>
        <taxon>Aspergillus</taxon>
        <taxon>Aspergillus subgen. Aspergillus</taxon>
    </lineage>
</organism>
<reference evidence="5" key="1">
    <citation type="journal article" date="2014" name="Nat. Commun.">
        <title>Genomic adaptations of the halophilic Dead Sea filamentous fungus Eurotium rubrum.</title>
        <authorList>
            <person name="Kis-Papo T."/>
            <person name="Weig A.R."/>
            <person name="Riley R."/>
            <person name="Persoh D."/>
            <person name="Salamov A."/>
            <person name="Sun H."/>
            <person name="Lipzen A."/>
            <person name="Wasser S.P."/>
            <person name="Rambold G."/>
            <person name="Grigoriev I.V."/>
            <person name="Nevo E."/>
        </authorList>
    </citation>
    <scope>NUCLEOTIDE SEQUENCE [LARGE SCALE GENOMIC DNA]</scope>
    <source>
        <strain evidence="5">CBS 135680</strain>
    </source>
</reference>
<dbReference type="PANTHER" id="PTHR10366:SF564">
    <property type="entry name" value="STEROL-4-ALPHA-CARBOXYLATE 3-DEHYDROGENASE, DECARBOXYLATING"/>
    <property type="match status" value="1"/>
</dbReference>
<proteinExistence type="inferred from homology"/>
<evidence type="ECO:0000313" key="5">
    <source>
        <dbReference type="Proteomes" id="UP000019804"/>
    </source>
</evidence>
<dbReference type="Gene3D" id="3.40.50.720">
    <property type="entry name" value="NAD(P)-binding Rossmann-like Domain"/>
    <property type="match status" value="1"/>
</dbReference>
<evidence type="ECO:0000256" key="2">
    <source>
        <dbReference type="ARBA" id="ARBA00023445"/>
    </source>
</evidence>
<comment type="similarity">
    <text evidence="2">Belongs to the NAD(P)-dependent epimerase/dehydratase family. Dihydroflavonol-4-reductase subfamily.</text>
</comment>
<keyword evidence="5" id="KW-1185">Reference proteome</keyword>
<dbReference type="GeneID" id="63696245"/>